<evidence type="ECO:0000313" key="2">
    <source>
        <dbReference type="Proteomes" id="UP000276776"/>
    </source>
</evidence>
<dbReference type="STRING" id="103827.A0A0N5CTE4"/>
<dbReference type="WBParaSite" id="TCLT_0000350401-mRNA-1">
    <property type="protein sequence ID" value="TCLT_0000350401-mRNA-1"/>
    <property type="gene ID" value="TCLT_0000350401"/>
</dbReference>
<evidence type="ECO:0000313" key="3">
    <source>
        <dbReference type="WBParaSite" id="TCLT_0000350401-mRNA-1"/>
    </source>
</evidence>
<accession>A0A0N5CTE4</accession>
<dbReference type="OMA" id="ANHSINC"/>
<dbReference type="EMBL" id="UYYF01001610">
    <property type="protein sequence ID" value="VDN00002.1"/>
    <property type="molecule type" value="Genomic_DNA"/>
</dbReference>
<reference evidence="1 2" key="2">
    <citation type="submission" date="2018-11" db="EMBL/GenBank/DDBJ databases">
        <authorList>
            <consortium name="Pathogen Informatics"/>
        </authorList>
    </citation>
    <scope>NUCLEOTIDE SEQUENCE [LARGE SCALE GENOMIC DNA]</scope>
</reference>
<organism evidence="3">
    <name type="scientific">Thelazia callipaeda</name>
    <name type="common">Oriental eyeworm</name>
    <name type="synonym">Parasitic nematode</name>
    <dbReference type="NCBI Taxonomy" id="103827"/>
    <lineage>
        <taxon>Eukaryota</taxon>
        <taxon>Metazoa</taxon>
        <taxon>Ecdysozoa</taxon>
        <taxon>Nematoda</taxon>
        <taxon>Chromadorea</taxon>
        <taxon>Rhabditida</taxon>
        <taxon>Spirurina</taxon>
        <taxon>Spiruromorpha</taxon>
        <taxon>Thelazioidea</taxon>
        <taxon>Thelaziidae</taxon>
        <taxon>Thelazia</taxon>
    </lineage>
</organism>
<evidence type="ECO:0000313" key="1">
    <source>
        <dbReference type="EMBL" id="VDN00002.1"/>
    </source>
</evidence>
<dbReference type="Proteomes" id="UP000276776">
    <property type="component" value="Unassembled WGS sequence"/>
</dbReference>
<keyword evidence="2" id="KW-1185">Reference proteome</keyword>
<proteinExistence type="predicted"/>
<sequence>MSVENTEMLRKMTSFQELATAESSLCTSASSSDLPVSCMTSVQDDFVECQTKDSTANHSINCMNKSDIANGDIIADNNPSIQLDISTPKKQIFQMFVGLEGNVNTEMWHSTPGPEGIRGRAIMARRLSVTSLNSLTSVDLAQNHESSTVSLPVGDKTPSCKLAEDLLNMYLNNIDTDVVIKTDNGELFAHRSVN</sequence>
<reference evidence="3" key="1">
    <citation type="submission" date="2017-02" db="UniProtKB">
        <authorList>
            <consortium name="WormBaseParasite"/>
        </authorList>
    </citation>
    <scope>IDENTIFICATION</scope>
</reference>
<dbReference type="AlphaFoldDB" id="A0A0N5CTE4"/>
<name>A0A0N5CTE4_THECL</name>
<dbReference type="OrthoDB" id="409642at2759"/>
<protein>
    <submittedName>
        <fullName evidence="3">BTB domain-containing protein</fullName>
    </submittedName>
</protein>
<gene>
    <name evidence="1" type="ORF">TCLT_LOCUS3495</name>
</gene>